<gene>
    <name evidence="2" type="ORF">FYJ62_09235</name>
</gene>
<dbReference type="AlphaFoldDB" id="A0A6A8MG84"/>
<keyword evidence="3" id="KW-1185">Reference proteome</keyword>
<feature type="transmembrane region" description="Helical" evidence="1">
    <location>
        <begin position="35"/>
        <end position="55"/>
    </location>
</feature>
<keyword evidence="1" id="KW-0472">Membrane</keyword>
<accession>A0A6A8MG84</accession>
<evidence type="ECO:0000256" key="1">
    <source>
        <dbReference type="SAM" id="Phobius"/>
    </source>
</evidence>
<comment type="caution">
    <text evidence="2">The sequence shown here is derived from an EMBL/GenBank/DDBJ whole genome shotgun (WGS) entry which is preliminary data.</text>
</comment>
<reference evidence="2 3" key="1">
    <citation type="submission" date="2019-08" db="EMBL/GenBank/DDBJ databases">
        <title>In-depth cultivation of the pig gut microbiome towards novel bacterial diversity and tailored functional studies.</title>
        <authorList>
            <person name="Wylensek D."/>
            <person name="Hitch T.C.A."/>
            <person name="Clavel T."/>
        </authorList>
    </citation>
    <scope>NUCLEOTIDE SEQUENCE [LARGE SCALE GENOMIC DNA]</scope>
    <source>
        <strain evidence="2 3">Bifido-178-WT-2B</strain>
    </source>
</reference>
<dbReference type="RefSeq" id="WP_154549397.1">
    <property type="nucleotide sequence ID" value="NZ_VUMX01000034.1"/>
</dbReference>
<evidence type="ECO:0000313" key="3">
    <source>
        <dbReference type="Proteomes" id="UP000438120"/>
    </source>
</evidence>
<keyword evidence="1" id="KW-1133">Transmembrane helix</keyword>
<evidence type="ECO:0000313" key="2">
    <source>
        <dbReference type="EMBL" id="MST87785.1"/>
    </source>
</evidence>
<dbReference type="EMBL" id="VUMX01000034">
    <property type="protein sequence ID" value="MST87785.1"/>
    <property type="molecule type" value="Genomic_DNA"/>
</dbReference>
<protein>
    <submittedName>
        <fullName evidence="2">Uncharacterized protein</fullName>
    </submittedName>
</protein>
<dbReference type="Proteomes" id="UP000438120">
    <property type="component" value="Unassembled WGS sequence"/>
</dbReference>
<sequence length="90" mass="10470">MKKWYEKYRKQGRYLLLGILALVTLAAPWSKKAELGDLLVIPWLLILFEEANYYLAKKYRPLAAILLACLLDFLAAALYLAYNFWISGIR</sequence>
<proteinExistence type="predicted"/>
<feature type="transmembrane region" description="Helical" evidence="1">
    <location>
        <begin position="62"/>
        <end position="82"/>
    </location>
</feature>
<organism evidence="2 3">
    <name type="scientific">Lactobacillus porci</name>
    <dbReference type="NCBI Taxonomy" id="2012477"/>
    <lineage>
        <taxon>Bacteria</taxon>
        <taxon>Bacillati</taxon>
        <taxon>Bacillota</taxon>
        <taxon>Bacilli</taxon>
        <taxon>Lactobacillales</taxon>
        <taxon>Lactobacillaceae</taxon>
        <taxon>Lactobacillus</taxon>
    </lineage>
</organism>
<keyword evidence="1" id="KW-0812">Transmembrane</keyword>
<name>A0A6A8MG84_9LACO</name>
<feature type="transmembrane region" description="Helical" evidence="1">
    <location>
        <begin position="12"/>
        <end position="29"/>
    </location>
</feature>